<keyword evidence="9" id="KW-1185">Reference proteome</keyword>
<reference evidence="9" key="1">
    <citation type="journal article" date="2018" name="Nat. Microbiol.">
        <title>Leveraging single-cell genomics to expand the fungal tree of life.</title>
        <authorList>
            <person name="Ahrendt S.R."/>
            <person name="Quandt C.A."/>
            <person name="Ciobanu D."/>
            <person name="Clum A."/>
            <person name="Salamov A."/>
            <person name="Andreopoulos B."/>
            <person name="Cheng J.F."/>
            <person name="Woyke T."/>
            <person name="Pelin A."/>
            <person name="Henrissat B."/>
            <person name="Reynolds N.K."/>
            <person name="Benny G.L."/>
            <person name="Smith M.E."/>
            <person name="James T.Y."/>
            <person name="Grigoriev I.V."/>
        </authorList>
    </citation>
    <scope>NUCLEOTIDE SEQUENCE [LARGE SCALE GENOMIC DNA]</scope>
</reference>
<feature type="transmembrane region" description="Helical" evidence="6">
    <location>
        <begin position="178"/>
        <end position="197"/>
    </location>
</feature>
<feature type="transmembrane region" description="Helical" evidence="6">
    <location>
        <begin position="44"/>
        <end position="62"/>
    </location>
</feature>
<feature type="transmembrane region" description="Helical" evidence="6">
    <location>
        <begin position="68"/>
        <end position="84"/>
    </location>
</feature>
<dbReference type="Proteomes" id="UP000267251">
    <property type="component" value="Unassembled WGS sequence"/>
</dbReference>
<dbReference type="EMBL" id="KZ987945">
    <property type="protein sequence ID" value="RKP13778.1"/>
    <property type="molecule type" value="Genomic_DNA"/>
</dbReference>
<feature type="compositionally biased region" description="Basic residues" evidence="7">
    <location>
        <begin position="245"/>
        <end position="261"/>
    </location>
</feature>
<evidence type="ECO:0000256" key="7">
    <source>
        <dbReference type="SAM" id="MobiDB-lite"/>
    </source>
</evidence>
<dbReference type="PANTHER" id="PTHR23291:SF32">
    <property type="entry name" value="BAX INHIBITOR 1"/>
    <property type="match status" value="1"/>
</dbReference>
<evidence type="ECO:0000256" key="4">
    <source>
        <dbReference type="ARBA" id="ARBA00022989"/>
    </source>
</evidence>
<evidence type="ECO:0000256" key="2">
    <source>
        <dbReference type="ARBA" id="ARBA00010350"/>
    </source>
</evidence>
<organism evidence="8 9">
    <name type="scientific">Piptocephalis cylindrospora</name>
    <dbReference type="NCBI Taxonomy" id="1907219"/>
    <lineage>
        <taxon>Eukaryota</taxon>
        <taxon>Fungi</taxon>
        <taxon>Fungi incertae sedis</taxon>
        <taxon>Zoopagomycota</taxon>
        <taxon>Zoopagomycotina</taxon>
        <taxon>Zoopagomycetes</taxon>
        <taxon>Zoopagales</taxon>
        <taxon>Piptocephalidaceae</taxon>
        <taxon>Piptocephalis</taxon>
    </lineage>
</organism>
<feature type="region of interest" description="Disordered" evidence="7">
    <location>
        <begin position="242"/>
        <end position="261"/>
    </location>
</feature>
<evidence type="ECO:0000313" key="8">
    <source>
        <dbReference type="EMBL" id="RKP13778.1"/>
    </source>
</evidence>
<feature type="transmembrane region" description="Helical" evidence="6">
    <location>
        <begin position="151"/>
        <end position="172"/>
    </location>
</feature>
<sequence length="261" mass="27785">MSTGTSYQSPPGAWNQWGTGSPTMGDLFSTASLSPTAKSHVTRVYGALGVCGVLSAVGASVSPFNNPLVPFALSFLSLLGVTLMRPGKENDGMRYGLLGSFALFKGMVLSPLLLHLLDMYPSVVTSALMTTVILFASLSASAALSSRRLGMYMGALIGALTAVLSFTLLAQLFLGSQFMATTELFLGLFLFSAYVIYDTQLMLGKVERGILDVPGDAAQLYVDMVAIFIRVAILLAKQRDEQHGRRGGGGHGHRQGRSKRH</sequence>
<dbReference type="PANTHER" id="PTHR23291">
    <property type="entry name" value="BAX INHIBITOR-RELATED"/>
    <property type="match status" value="1"/>
</dbReference>
<dbReference type="Pfam" id="PF01027">
    <property type="entry name" value="Bax1-I"/>
    <property type="match status" value="1"/>
</dbReference>
<comment type="similarity">
    <text evidence="2 6">Belongs to the BI1 family.</text>
</comment>
<evidence type="ECO:0000256" key="6">
    <source>
        <dbReference type="RuleBase" id="RU004379"/>
    </source>
</evidence>
<protein>
    <submittedName>
        <fullName evidence="8">Inhibitor of apoptosis-promoting Bax1-domain-containing protein</fullName>
    </submittedName>
</protein>
<proteinExistence type="inferred from homology"/>
<comment type="subcellular location">
    <subcellularLocation>
        <location evidence="1">Membrane</location>
        <topology evidence="1">Multi-pass membrane protein</topology>
    </subcellularLocation>
</comment>
<feature type="transmembrane region" description="Helical" evidence="6">
    <location>
        <begin position="123"/>
        <end position="144"/>
    </location>
</feature>
<dbReference type="OrthoDB" id="1277691at2759"/>
<evidence type="ECO:0000256" key="5">
    <source>
        <dbReference type="ARBA" id="ARBA00023136"/>
    </source>
</evidence>
<dbReference type="AlphaFoldDB" id="A0A4P9Y479"/>
<accession>A0A4P9Y479</accession>
<gene>
    <name evidence="8" type="ORF">BJ684DRAFT_15853</name>
</gene>
<name>A0A4P9Y479_9FUNG</name>
<evidence type="ECO:0000313" key="9">
    <source>
        <dbReference type="Proteomes" id="UP000267251"/>
    </source>
</evidence>
<keyword evidence="5 6" id="KW-0472">Membrane</keyword>
<dbReference type="InterPro" id="IPR006214">
    <property type="entry name" value="Bax_inhibitor_1-related"/>
</dbReference>
<dbReference type="GO" id="GO:0016020">
    <property type="term" value="C:membrane"/>
    <property type="evidence" value="ECO:0007669"/>
    <property type="project" value="UniProtKB-SubCell"/>
</dbReference>
<feature type="transmembrane region" description="Helical" evidence="6">
    <location>
        <begin position="96"/>
        <end position="117"/>
    </location>
</feature>
<keyword evidence="3 6" id="KW-0812">Transmembrane</keyword>
<keyword evidence="4 6" id="KW-1133">Transmembrane helix</keyword>
<evidence type="ECO:0000256" key="3">
    <source>
        <dbReference type="ARBA" id="ARBA00022692"/>
    </source>
</evidence>
<evidence type="ECO:0000256" key="1">
    <source>
        <dbReference type="ARBA" id="ARBA00004141"/>
    </source>
</evidence>